<dbReference type="RefSeq" id="WP_249504068.1">
    <property type="nucleotide sequence ID" value="NZ_CP097253.1"/>
</dbReference>
<evidence type="ECO:0000313" key="2">
    <source>
        <dbReference type="EMBL" id="UUR08290.1"/>
    </source>
</evidence>
<dbReference type="EMBL" id="CP097253">
    <property type="protein sequence ID" value="UUR08290.1"/>
    <property type="molecule type" value="Genomic_DNA"/>
</dbReference>
<feature type="domain" description="GIY-YIG" evidence="1">
    <location>
        <begin position="193"/>
        <end position="281"/>
    </location>
</feature>
<proteinExistence type="predicted"/>
<keyword evidence="3" id="KW-1185">Reference proteome</keyword>
<reference evidence="2 3" key="1">
    <citation type="submission" date="2022-05" db="EMBL/GenBank/DDBJ databases">
        <title>S8-45 Sphingomonas ultraviolaceadurans.</title>
        <authorList>
            <person name="Liu Y."/>
        </authorList>
    </citation>
    <scope>NUCLEOTIDE SEQUENCE [LARGE SCALE GENOMIC DNA]</scope>
    <source>
        <strain evidence="2 3">S8-45</strain>
    </source>
</reference>
<organism evidence="2 3">
    <name type="scientific">Sphingomonas glaciei</name>
    <dbReference type="NCBI Taxonomy" id="2938948"/>
    <lineage>
        <taxon>Bacteria</taxon>
        <taxon>Pseudomonadati</taxon>
        <taxon>Pseudomonadota</taxon>
        <taxon>Alphaproteobacteria</taxon>
        <taxon>Sphingomonadales</taxon>
        <taxon>Sphingomonadaceae</taxon>
        <taxon>Sphingomonas</taxon>
    </lineage>
</organism>
<dbReference type="SUPFAM" id="SSF82771">
    <property type="entry name" value="GIY-YIG endonuclease"/>
    <property type="match status" value="1"/>
</dbReference>
<evidence type="ECO:0000259" key="1">
    <source>
        <dbReference type="PROSITE" id="PS50164"/>
    </source>
</evidence>
<protein>
    <submittedName>
        <fullName evidence="2">GIY-YIG nuclease family protein</fullName>
    </submittedName>
</protein>
<dbReference type="CDD" id="cd10446">
    <property type="entry name" value="GIY-YIG_unchar_1"/>
    <property type="match status" value="1"/>
</dbReference>
<dbReference type="InterPro" id="IPR000305">
    <property type="entry name" value="GIY-YIG_endonuc"/>
</dbReference>
<name>A0ABY5MUX6_9SPHN</name>
<accession>A0ABY5MUX6</accession>
<dbReference type="PROSITE" id="PS50164">
    <property type="entry name" value="GIY_YIG"/>
    <property type="match status" value="1"/>
</dbReference>
<evidence type="ECO:0000313" key="3">
    <source>
        <dbReference type="Proteomes" id="UP000831921"/>
    </source>
</evidence>
<dbReference type="Proteomes" id="UP000831921">
    <property type="component" value="Chromosome"/>
</dbReference>
<sequence length="282" mass="31913">MALTFNLLLQSEGINPADVRLLRHQTVKANGRTPYSLWRDQPEQFELYQSFQNPTKRREFDYPYWASFVVEPQRAGTLFVGLYGVEYLGPAPEGIIDPLTGTPPGSDIGVTADQYRCTKDERLAPYQGRLFVDWGAGLRSWNQRADSRAGTSKVIVELTRELEEESFPGFTRFIRSLSEIEAMPIGWKEALRATRGIYLLACPRTKEHYVGKASGEDGFLGRWREYVATGHGGNVGLRLRDPSDYFVSVLEVVGTNDVGKLDELESLWKRKLLSRDMGLNLN</sequence>
<gene>
    <name evidence="2" type="ORF">M1K48_01175</name>
</gene>
<dbReference type="InterPro" id="IPR035901">
    <property type="entry name" value="GIY-YIG_endonuc_sf"/>
</dbReference>